<feature type="transmembrane region" description="Helical" evidence="1">
    <location>
        <begin position="36"/>
        <end position="55"/>
    </location>
</feature>
<keyword evidence="1" id="KW-0472">Membrane</keyword>
<gene>
    <name evidence="2" type="ORF">CKALI_10120</name>
</gene>
<feature type="transmembrane region" description="Helical" evidence="1">
    <location>
        <begin position="61"/>
        <end position="80"/>
    </location>
</feature>
<keyword evidence="1" id="KW-1133">Transmembrane helix</keyword>
<dbReference type="RefSeq" id="WP_156193220.1">
    <property type="nucleotide sequence ID" value="NZ_CP046452.1"/>
</dbReference>
<dbReference type="EMBL" id="CP046452">
    <property type="protein sequence ID" value="QGU02879.1"/>
    <property type="molecule type" value="Genomic_DNA"/>
</dbReference>
<sequence length="170" mass="18312">MIEFVTVALKYWLIPAIAIGALPAVLQATKHKGHGAFYVGATLIPVLVALAGYLLAIADVISIVVLICAVVLVAAAWIIVRSRPRTFDPFLGVLCTVNGLCALLLGTTLWQRPSPDEYQFAGIEYLMVWSWVGLPLGVIVLLSVLFSGRWHSEAAHETPDSAHARPAAEQ</sequence>
<evidence type="ECO:0000313" key="3">
    <source>
        <dbReference type="Proteomes" id="UP000427071"/>
    </source>
</evidence>
<evidence type="ECO:0000256" key="1">
    <source>
        <dbReference type="SAM" id="Phobius"/>
    </source>
</evidence>
<accession>A0A6B8VIN6</accession>
<feature type="transmembrane region" description="Helical" evidence="1">
    <location>
        <begin position="126"/>
        <end position="146"/>
    </location>
</feature>
<evidence type="ECO:0000313" key="2">
    <source>
        <dbReference type="EMBL" id="QGU02879.1"/>
    </source>
</evidence>
<dbReference type="AlphaFoldDB" id="A0A6B8VIN6"/>
<name>A0A6B8VIN6_9CORY</name>
<organism evidence="2 3">
    <name type="scientific">Corynebacterium kalinowskii</name>
    <dbReference type="NCBI Taxonomy" id="2675216"/>
    <lineage>
        <taxon>Bacteria</taxon>
        <taxon>Bacillati</taxon>
        <taxon>Actinomycetota</taxon>
        <taxon>Actinomycetes</taxon>
        <taxon>Mycobacteriales</taxon>
        <taxon>Corynebacteriaceae</taxon>
        <taxon>Corynebacterium</taxon>
    </lineage>
</organism>
<keyword evidence="1" id="KW-0812">Transmembrane</keyword>
<feature type="transmembrane region" description="Helical" evidence="1">
    <location>
        <begin position="12"/>
        <end position="29"/>
    </location>
</feature>
<dbReference type="KEGG" id="ckw:CKALI_10120"/>
<reference evidence="3" key="1">
    <citation type="submission" date="2019-11" db="EMBL/GenBank/DDBJ databases">
        <title>Complete genome sequence of Corynebacterium kalinowskii 1959, a novel Corynebacterium species isolated from soil of a small paddock in Vilsendorf, Germany.</title>
        <authorList>
            <person name="Schaffert L."/>
            <person name="Ruwe M."/>
            <person name="Milse J."/>
            <person name="Hanuschka K."/>
            <person name="Ortseifen V."/>
            <person name="Droste J."/>
            <person name="Brandt D."/>
            <person name="Schlueter L."/>
            <person name="Kutter Y."/>
            <person name="Vinke S."/>
            <person name="Viehoefer P."/>
            <person name="Jacob L."/>
            <person name="Luebke N.-C."/>
            <person name="Schulte-Berndt E."/>
            <person name="Hain C."/>
            <person name="Linder M."/>
            <person name="Schmidt P."/>
            <person name="Wollenschlaeger L."/>
            <person name="Luttermann T."/>
            <person name="Thieme E."/>
            <person name="Hassa J."/>
            <person name="Haak M."/>
            <person name="Wittchen M."/>
            <person name="Mentz A."/>
            <person name="Persicke M."/>
            <person name="Busche T."/>
            <person name="Ruckert C."/>
        </authorList>
    </citation>
    <scope>NUCLEOTIDE SEQUENCE [LARGE SCALE GENOMIC DNA]</scope>
    <source>
        <strain evidence="3">1959</strain>
    </source>
</reference>
<keyword evidence="3" id="KW-1185">Reference proteome</keyword>
<proteinExistence type="predicted"/>
<protein>
    <submittedName>
        <fullName evidence="2">Uncharacterized protein</fullName>
    </submittedName>
</protein>
<dbReference type="Proteomes" id="UP000427071">
    <property type="component" value="Chromosome"/>
</dbReference>
<feature type="transmembrane region" description="Helical" evidence="1">
    <location>
        <begin position="87"/>
        <end position="106"/>
    </location>
</feature>